<dbReference type="GO" id="GO:0000981">
    <property type="term" value="F:DNA-binding transcription factor activity, RNA polymerase II-specific"/>
    <property type="evidence" value="ECO:0007669"/>
    <property type="project" value="InterPro"/>
</dbReference>
<dbReference type="AlphaFoldDB" id="A0A0U1LV13"/>
<evidence type="ECO:0000256" key="1">
    <source>
        <dbReference type="ARBA" id="ARBA00004123"/>
    </source>
</evidence>
<dbReference type="GO" id="GO:0005634">
    <property type="term" value="C:nucleus"/>
    <property type="evidence" value="ECO:0007669"/>
    <property type="project" value="UniProtKB-SubCell"/>
</dbReference>
<dbReference type="Pfam" id="PF04082">
    <property type="entry name" value="Fungal_trans"/>
    <property type="match status" value="1"/>
</dbReference>
<dbReference type="STRING" id="28573.A0A0U1LV13"/>
<dbReference type="InterPro" id="IPR051615">
    <property type="entry name" value="Transcr_Regulatory_Elem"/>
</dbReference>
<evidence type="ECO:0000259" key="9">
    <source>
        <dbReference type="PROSITE" id="PS00463"/>
    </source>
</evidence>
<keyword evidence="11" id="KW-1185">Reference proteome</keyword>
<dbReference type="GO" id="GO:0006351">
    <property type="term" value="P:DNA-templated transcription"/>
    <property type="evidence" value="ECO:0007669"/>
    <property type="project" value="InterPro"/>
</dbReference>
<comment type="subcellular location">
    <subcellularLocation>
        <location evidence="1">Nucleus</location>
    </subcellularLocation>
</comment>
<dbReference type="SUPFAM" id="SSF57701">
    <property type="entry name" value="Zn2/Cys6 DNA-binding domain"/>
    <property type="match status" value="1"/>
</dbReference>
<dbReference type="InterPro" id="IPR007219">
    <property type="entry name" value="XnlR_reg_dom"/>
</dbReference>
<dbReference type="Gene3D" id="4.10.240.10">
    <property type="entry name" value="Zn(2)-C6 fungal-type DNA-binding domain"/>
    <property type="match status" value="1"/>
</dbReference>
<dbReference type="GO" id="GO:0008270">
    <property type="term" value="F:zinc ion binding"/>
    <property type="evidence" value="ECO:0007669"/>
    <property type="project" value="InterPro"/>
</dbReference>
<evidence type="ECO:0000313" key="11">
    <source>
        <dbReference type="Proteomes" id="UP000054383"/>
    </source>
</evidence>
<dbReference type="SMART" id="SM00906">
    <property type="entry name" value="Fungal_trans"/>
    <property type="match status" value="1"/>
</dbReference>
<dbReference type="Proteomes" id="UP000054383">
    <property type="component" value="Unassembled WGS sequence"/>
</dbReference>
<keyword evidence="2" id="KW-0479">Metal-binding</keyword>
<gene>
    <name evidence="10" type="ORF">PISL3812_03646</name>
</gene>
<evidence type="ECO:0000256" key="4">
    <source>
        <dbReference type="ARBA" id="ARBA00023015"/>
    </source>
</evidence>
<evidence type="ECO:0000256" key="6">
    <source>
        <dbReference type="ARBA" id="ARBA00023163"/>
    </source>
</evidence>
<evidence type="ECO:0000256" key="5">
    <source>
        <dbReference type="ARBA" id="ARBA00023125"/>
    </source>
</evidence>
<evidence type="ECO:0000256" key="7">
    <source>
        <dbReference type="ARBA" id="ARBA00023242"/>
    </source>
</evidence>
<evidence type="ECO:0000256" key="8">
    <source>
        <dbReference type="SAM" id="MobiDB-lite"/>
    </source>
</evidence>
<dbReference type="CDD" id="cd12148">
    <property type="entry name" value="fungal_TF_MHR"/>
    <property type="match status" value="1"/>
</dbReference>
<dbReference type="OMA" id="TPRIMEN"/>
<feature type="region of interest" description="Disordered" evidence="8">
    <location>
        <begin position="1"/>
        <end position="24"/>
    </location>
</feature>
<keyword evidence="6" id="KW-0804">Transcription</keyword>
<dbReference type="InterPro" id="IPR036864">
    <property type="entry name" value="Zn2-C6_fun-type_DNA-bd_sf"/>
</dbReference>
<proteinExistence type="predicted"/>
<keyword evidence="3" id="KW-0862">Zinc</keyword>
<dbReference type="PROSITE" id="PS00463">
    <property type="entry name" value="ZN2_CY6_FUNGAL_1"/>
    <property type="match status" value="1"/>
</dbReference>
<evidence type="ECO:0000256" key="2">
    <source>
        <dbReference type="ARBA" id="ARBA00022723"/>
    </source>
</evidence>
<keyword evidence="5" id="KW-0238">DNA-binding</keyword>
<protein>
    <submittedName>
        <fullName evidence="10">Cutinase transcription factor 1 beta</fullName>
    </submittedName>
</protein>
<dbReference type="SMART" id="SM00066">
    <property type="entry name" value="GAL4"/>
    <property type="match status" value="1"/>
</dbReference>
<dbReference type="CDD" id="cd00067">
    <property type="entry name" value="GAL4"/>
    <property type="match status" value="1"/>
</dbReference>
<keyword evidence="7" id="KW-0539">Nucleus</keyword>
<dbReference type="PANTHER" id="PTHR31313">
    <property type="entry name" value="TY1 ENHANCER ACTIVATOR"/>
    <property type="match status" value="1"/>
</dbReference>
<dbReference type="EMBL" id="CVMT01000002">
    <property type="protein sequence ID" value="CRG86636.1"/>
    <property type="molecule type" value="Genomic_DNA"/>
</dbReference>
<evidence type="ECO:0000313" key="10">
    <source>
        <dbReference type="EMBL" id="CRG86636.1"/>
    </source>
</evidence>
<keyword evidence="4" id="KW-0805">Transcription regulation</keyword>
<reference evidence="10 11" key="1">
    <citation type="submission" date="2015-04" db="EMBL/GenBank/DDBJ databases">
        <authorList>
            <person name="Syromyatnikov M.Y."/>
            <person name="Popov V.N."/>
        </authorList>
    </citation>
    <scope>NUCLEOTIDE SEQUENCE [LARGE SCALE GENOMIC DNA]</scope>
    <source>
        <strain evidence="10">WF-38-12</strain>
    </source>
</reference>
<dbReference type="PANTHER" id="PTHR31313:SF78">
    <property type="entry name" value="TRANSCRIPTION FACTOR DOMAIN-CONTAINING PROTEIN"/>
    <property type="match status" value="1"/>
</dbReference>
<feature type="domain" description="Zn(2)-C6 fungal-type" evidence="9">
    <location>
        <begin position="32"/>
        <end position="62"/>
    </location>
</feature>
<dbReference type="InterPro" id="IPR001138">
    <property type="entry name" value="Zn2Cys6_DnaBD"/>
</dbReference>
<organism evidence="10 11">
    <name type="scientific">Talaromyces islandicus</name>
    <name type="common">Penicillium islandicum</name>
    <dbReference type="NCBI Taxonomy" id="28573"/>
    <lineage>
        <taxon>Eukaryota</taxon>
        <taxon>Fungi</taxon>
        <taxon>Dikarya</taxon>
        <taxon>Ascomycota</taxon>
        <taxon>Pezizomycotina</taxon>
        <taxon>Eurotiomycetes</taxon>
        <taxon>Eurotiomycetidae</taxon>
        <taxon>Eurotiales</taxon>
        <taxon>Trichocomaceae</taxon>
        <taxon>Talaromyces</taxon>
        <taxon>Talaromyces sect. Islandici</taxon>
    </lineage>
</organism>
<dbReference type="OrthoDB" id="16820at2759"/>
<name>A0A0U1LV13_TALIS</name>
<feature type="region of interest" description="Disordered" evidence="8">
    <location>
        <begin position="99"/>
        <end position="129"/>
    </location>
</feature>
<feature type="compositionally biased region" description="Polar residues" evidence="8">
    <location>
        <begin position="113"/>
        <end position="127"/>
    </location>
</feature>
<evidence type="ECO:0000256" key="3">
    <source>
        <dbReference type="ARBA" id="ARBA00022833"/>
    </source>
</evidence>
<sequence length="713" mass="79559">MADTPADIGAEKGPSSAPTRRDLQAAEKVSRACDNCSKSKSKCLLRPGSKTCENCRFLDVACTFNRTVKKRGPPKGYVNTLEQRLASLESIVTELRGGHAVASDNSPEDLSLPTPNSNNDYNKNKQQGQEEDLNYQTMNQQRLPMPTKPPAQRVDGSSEKSTVLGYLSIDENMTMRYHGPTSGLYLMTASRVFASPFWQFSNPGFWPHSRNTTFRTEDEIVSAADAILGGILPSIAMQNKLLDAFWAYVHPYLPIVHKETFLFQLSKDRRGIPRQGRSALDQLERRIPQVLLLSMFALSARFVENRGGREDSDPGDEYATKAETLIAQHKQSSINCCLALLMMAYREIGTGGSISWMYVGNAIRMSQDLGLHRDPSVWKNTNCFRNMSIVEIQIRRMIWWGAFVLDRYIAAWQGRPCAIHEDDFDTKLPDDSLHGTRDVPLACFAQVVKLSIIQGRIHREFYSVGSKGPDWSKLHDFENSLNEWEAQIPDFLGIRQGVRLPVPVIVMHSQFWNCKVLLHRPFISHAFNEPQTNNSSLLAATSAAVAIANLLEHFTSSYSASFAPPFFNYYSFTAIIMHLFNRAVYPVLFSPSALTHCKDCCRKMSSIWSSAIRTLHIVEGVDHEIDNILPGSTVMYTAATTGNQPVASASASASRLSSGMTAVLNTETHTGADDQDAANFCFTSWPSPIVDPDWLSLETWRANDADVDEVTML</sequence>
<accession>A0A0U1LV13</accession>
<dbReference type="GO" id="GO:0003677">
    <property type="term" value="F:DNA binding"/>
    <property type="evidence" value="ECO:0007669"/>
    <property type="project" value="UniProtKB-KW"/>
</dbReference>